<evidence type="ECO:0000259" key="3">
    <source>
        <dbReference type="Pfam" id="PF03816"/>
    </source>
</evidence>
<dbReference type="NCBIfam" id="TIGR00350">
    <property type="entry name" value="lytR_cpsA_psr"/>
    <property type="match status" value="1"/>
</dbReference>
<dbReference type="RefSeq" id="WP_093612480.1">
    <property type="nucleotide sequence ID" value="NZ_FNFF01000008.1"/>
</dbReference>
<dbReference type="InterPro" id="IPR050922">
    <property type="entry name" value="LytR/CpsA/Psr_CW_biosynth"/>
</dbReference>
<dbReference type="Pfam" id="PF03816">
    <property type="entry name" value="LytR_cpsA_psr"/>
    <property type="match status" value="1"/>
</dbReference>
<dbReference type="Gene3D" id="3.40.630.190">
    <property type="entry name" value="LCP protein"/>
    <property type="match status" value="1"/>
</dbReference>
<dbReference type="EMBL" id="FNFF01000008">
    <property type="protein sequence ID" value="SDK51250.1"/>
    <property type="molecule type" value="Genomic_DNA"/>
</dbReference>
<dbReference type="AlphaFoldDB" id="A0A1G9CHX7"/>
<gene>
    <name evidence="4" type="ORF">SAMN05421806_108141</name>
</gene>
<dbReference type="PANTHER" id="PTHR33392:SF6">
    <property type="entry name" value="POLYISOPRENYL-TEICHOIC ACID--PEPTIDOGLYCAN TEICHOIC ACID TRANSFERASE TAGU"/>
    <property type="match status" value="1"/>
</dbReference>
<dbReference type="OrthoDB" id="9782542at2"/>
<protein>
    <submittedName>
        <fullName evidence="4">Cell envelope-related function transcriptional attenuator common domain-containing protein</fullName>
    </submittedName>
</protein>
<proteinExistence type="inferred from homology"/>
<dbReference type="InterPro" id="IPR004474">
    <property type="entry name" value="LytR_CpsA_psr"/>
</dbReference>
<reference evidence="4 5" key="1">
    <citation type="submission" date="2016-10" db="EMBL/GenBank/DDBJ databases">
        <authorList>
            <person name="de Groot N.N."/>
        </authorList>
    </citation>
    <scope>NUCLEOTIDE SEQUENCE [LARGE SCALE GENOMIC DNA]</scope>
    <source>
        <strain evidence="4 5">CGMCC 4.5727</strain>
    </source>
</reference>
<dbReference type="Proteomes" id="UP000199155">
    <property type="component" value="Unassembled WGS sequence"/>
</dbReference>
<keyword evidence="2" id="KW-1133">Transmembrane helix</keyword>
<name>A0A1G9CHX7_9ACTN</name>
<keyword evidence="5" id="KW-1185">Reference proteome</keyword>
<feature type="domain" description="Cell envelope-related transcriptional attenuator" evidence="3">
    <location>
        <begin position="82"/>
        <end position="240"/>
    </location>
</feature>
<evidence type="ECO:0000256" key="2">
    <source>
        <dbReference type="SAM" id="Phobius"/>
    </source>
</evidence>
<dbReference type="PANTHER" id="PTHR33392">
    <property type="entry name" value="POLYISOPRENYL-TEICHOIC ACID--PEPTIDOGLYCAN TEICHOIC ACID TRANSFERASE TAGU"/>
    <property type="match status" value="1"/>
</dbReference>
<accession>A0A1G9CHX7</accession>
<dbReference type="STRING" id="417292.SAMN05421806_108141"/>
<keyword evidence="2" id="KW-0472">Membrane</keyword>
<sequence length="349" mass="38304">MTDRSRRSLLLRRTGYVCAGLLVLAVLAGGLLYARLDSNIRTDEATARALRADHGSRPAKTGKAQNILLLGTDSQAGWGSTRADTTMLLHLSADRRSASMTSIPRDLMVDIPACLTAEGNRTQAEYAQFNWAYERAGASCTIRTFEKLSGIRVDHHLVVDFSGFMKVTDAVGGVEVDVPATVHESVDDPDYGVTLKPGRQLLSGEKALVFVRTRLGVGDGSDLQRIERQKQFMQQLARKVIDAGTLTSPTRLYPVLDAVTSSLTADSGMDSPAELYSLLSSARSLPPHAIRTVTLPATEHPDYFGRYKPVEDQARALFKALRADAPLPKHLYNAYDEDGHRERPYFEKS</sequence>
<evidence type="ECO:0000313" key="4">
    <source>
        <dbReference type="EMBL" id="SDK51250.1"/>
    </source>
</evidence>
<feature type="transmembrane region" description="Helical" evidence="2">
    <location>
        <begin position="14"/>
        <end position="34"/>
    </location>
</feature>
<comment type="similarity">
    <text evidence="1">Belongs to the LytR/CpsA/Psr (LCP) family.</text>
</comment>
<organism evidence="4 5">
    <name type="scientific">Streptomyces indicus</name>
    <dbReference type="NCBI Taxonomy" id="417292"/>
    <lineage>
        <taxon>Bacteria</taxon>
        <taxon>Bacillati</taxon>
        <taxon>Actinomycetota</taxon>
        <taxon>Actinomycetes</taxon>
        <taxon>Kitasatosporales</taxon>
        <taxon>Streptomycetaceae</taxon>
        <taxon>Streptomyces</taxon>
    </lineage>
</organism>
<evidence type="ECO:0000313" key="5">
    <source>
        <dbReference type="Proteomes" id="UP000199155"/>
    </source>
</evidence>
<keyword evidence="2" id="KW-0812">Transmembrane</keyword>
<evidence type="ECO:0000256" key="1">
    <source>
        <dbReference type="ARBA" id="ARBA00006068"/>
    </source>
</evidence>